<evidence type="ECO:0000313" key="3">
    <source>
        <dbReference type="Proteomes" id="UP000831796"/>
    </source>
</evidence>
<dbReference type="AlphaFoldDB" id="A0A8T9Q2W7"/>
<dbReference type="Proteomes" id="UP000831796">
    <property type="component" value="Chromosome"/>
</dbReference>
<dbReference type="EMBL" id="CP095046">
    <property type="protein sequence ID" value="UOQ71375.1"/>
    <property type="molecule type" value="Genomic_DNA"/>
</dbReference>
<proteinExistence type="predicted"/>
<keyword evidence="1" id="KW-0472">Membrane</keyword>
<keyword evidence="1" id="KW-1133">Transmembrane helix</keyword>
<protein>
    <submittedName>
        <fullName evidence="2">Uncharacterized protein</fullName>
    </submittedName>
</protein>
<evidence type="ECO:0000256" key="1">
    <source>
        <dbReference type="SAM" id="Phobius"/>
    </source>
</evidence>
<evidence type="ECO:0000313" key="2">
    <source>
        <dbReference type="EMBL" id="UOQ71375.1"/>
    </source>
</evidence>
<keyword evidence="1" id="KW-0812">Transmembrane</keyword>
<gene>
    <name evidence="2" type="ORF">MUN79_22550</name>
</gene>
<feature type="transmembrane region" description="Helical" evidence="1">
    <location>
        <begin position="12"/>
        <end position="31"/>
    </location>
</feature>
<dbReference type="KEGG" id="hcu:MUN79_22550"/>
<reference evidence="2" key="1">
    <citation type="submission" date="2022-04" db="EMBL/GenBank/DDBJ databases">
        <title>Hymenobacter sp. isolated from the air.</title>
        <authorList>
            <person name="Won M."/>
            <person name="Lee C.-M."/>
            <person name="Woen H.-Y."/>
            <person name="Kwon S.-W."/>
        </authorList>
    </citation>
    <scope>NUCLEOTIDE SEQUENCE</scope>
    <source>
        <strain evidence="2">5116S-3</strain>
    </source>
</reference>
<organism evidence="2 3">
    <name type="scientific">Hymenobacter cellulosilyticus</name>
    <dbReference type="NCBI Taxonomy" id="2932248"/>
    <lineage>
        <taxon>Bacteria</taxon>
        <taxon>Pseudomonadati</taxon>
        <taxon>Bacteroidota</taxon>
        <taxon>Cytophagia</taxon>
        <taxon>Cytophagales</taxon>
        <taxon>Hymenobacteraceae</taxon>
        <taxon>Hymenobacter</taxon>
    </lineage>
</organism>
<feature type="transmembrane region" description="Helical" evidence="1">
    <location>
        <begin position="38"/>
        <end position="56"/>
    </location>
</feature>
<feature type="transmembrane region" description="Helical" evidence="1">
    <location>
        <begin position="112"/>
        <end position="130"/>
    </location>
</feature>
<name>A0A8T9Q2W7_9BACT</name>
<dbReference type="RefSeq" id="WP_244674782.1">
    <property type="nucleotide sequence ID" value="NZ_CP095046.1"/>
</dbReference>
<accession>A0A8T9Q2W7</accession>
<sequence length="200" mass="21917">MGESTLEKVLVVLEKVAWPFALFGFIGKWNLLDGADGLLLLGLTNLSLVYLVRAFLPDEPVGDGVAEYTGISTSPEPTFWQEVMSPKILGISSALVFVGIEFKAKAWDGGTYMLLAGTGTVVLVILLQALQQRLSQRALLTAVLGASMLYVTPETLVRQFHQDDPVLVEKMLHQLAHPQDKAAAAAVTQHERQKRLARYE</sequence>
<keyword evidence="3" id="KW-1185">Reference proteome</keyword>